<dbReference type="STRING" id="1051891.A0A0C3QEC7"/>
<dbReference type="InterPro" id="IPR008271">
    <property type="entry name" value="Ser/Thr_kinase_AS"/>
</dbReference>
<dbReference type="PANTHER" id="PTHR44329:SF288">
    <property type="entry name" value="MITOGEN-ACTIVATED PROTEIN KINASE KINASE KINASE 20"/>
    <property type="match status" value="1"/>
</dbReference>
<reference evidence="7" key="2">
    <citation type="submission" date="2015-01" db="EMBL/GenBank/DDBJ databases">
        <title>Evolutionary Origins and Diversification of the Mycorrhizal Mutualists.</title>
        <authorList>
            <consortium name="DOE Joint Genome Institute"/>
            <consortium name="Mycorrhizal Genomics Consortium"/>
            <person name="Kohler A."/>
            <person name="Kuo A."/>
            <person name="Nagy L.G."/>
            <person name="Floudas D."/>
            <person name="Copeland A."/>
            <person name="Barry K.W."/>
            <person name="Cichocki N."/>
            <person name="Veneault-Fourrey C."/>
            <person name="LaButti K."/>
            <person name="Lindquist E.A."/>
            <person name="Lipzen A."/>
            <person name="Lundell T."/>
            <person name="Morin E."/>
            <person name="Murat C."/>
            <person name="Riley R."/>
            <person name="Ohm R."/>
            <person name="Sun H."/>
            <person name="Tunlid A."/>
            <person name="Henrissat B."/>
            <person name="Grigoriev I.V."/>
            <person name="Hibbett D.S."/>
            <person name="Martin F."/>
        </authorList>
    </citation>
    <scope>NUCLEOTIDE SEQUENCE [LARGE SCALE GENOMIC DNA]</scope>
    <source>
        <strain evidence="7">MUT 4182</strain>
    </source>
</reference>
<dbReference type="HOGENOM" id="CLU_000288_7_18_1"/>
<evidence type="ECO:0000313" key="6">
    <source>
        <dbReference type="EMBL" id="KIO24211.1"/>
    </source>
</evidence>
<dbReference type="OrthoDB" id="346907at2759"/>
<dbReference type="PROSITE" id="PS50011">
    <property type="entry name" value="PROTEIN_KINASE_DOM"/>
    <property type="match status" value="1"/>
</dbReference>
<sequence>ELSLMATISHPNIVKLMGFVEDMREGHAWIVLRWEANGNVREFLRSGEWDIPERISLIHDVVKGVEYLHSRQPPICHGDLKSLNILVDSSCHALITDFGSARIQRCLTLSDPGFSLRWTAPEVLDNGVQCIPSDMWAVGWICWEIMTGKFPFEELVAEPPIICRVVKGELPAIRDDAQLSQIKVLCSVMSDCWISNPVKR</sequence>
<dbReference type="PROSITE" id="PS00108">
    <property type="entry name" value="PROTEIN_KINASE_ST"/>
    <property type="match status" value="1"/>
</dbReference>
<dbReference type="Proteomes" id="UP000054248">
    <property type="component" value="Unassembled WGS sequence"/>
</dbReference>
<dbReference type="SMART" id="SM00220">
    <property type="entry name" value="S_TKc"/>
    <property type="match status" value="1"/>
</dbReference>
<evidence type="ECO:0000259" key="5">
    <source>
        <dbReference type="PROSITE" id="PS50011"/>
    </source>
</evidence>
<dbReference type="Pfam" id="PF07714">
    <property type="entry name" value="PK_Tyr_Ser-Thr"/>
    <property type="match status" value="1"/>
</dbReference>
<proteinExistence type="predicted"/>
<evidence type="ECO:0000313" key="7">
    <source>
        <dbReference type="Proteomes" id="UP000054248"/>
    </source>
</evidence>
<keyword evidence="7" id="KW-1185">Reference proteome</keyword>
<protein>
    <recommendedName>
        <fullName evidence="5">Protein kinase domain-containing protein</fullName>
    </recommendedName>
</protein>
<dbReference type="GO" id="GO:0005524">
    <property type="term" value="F:ATP binding"/>
    <property type="evidence" value="ECO:0007669"/>
    <property type="project" value="UniProtKB-KW"/>
</dbReference>
<evidence type="ECO:0000256" key="2">
    <source>
        <dbReference type="ARBA" id="ARBA00022741"/>
    </source>
</evidence>
<name>A0A0C3QEC7_9AGAM</name>
<dbReference type="AlphaFoldDB" id="A0A0C3QEC7"/>
<keyword evidence="3" id="KW-0418">Kinase</keyword>
<dbReference type="Gene3D" id="1.10.510.10">
    <property type="entry name" value="Transferase(Phosphotransferase) domain 1"/>
    <property type="match status" value="1"/>
</dbReference>
<keyword evidence="1" id="KW-0808">Transferase</keyword>
<dbReference type="InterPro" id="IPR000719">
    <property type="entry name" value="Prot_kinase_dom"/>
</dbReference>
<organism evidence="6 7">
    <name type="scientific">Tulasnella calospora MUT 4182</name>
    <dbReference type="NCBI Taxonomy" id="1051891"/>
    <lineage>
        <taxon>Eukaryota</taxon>
        <taxon>Fungi</taxon>
        <taxon>Dikarya</taxon>
        <taxon>Basidiomycota</taxon>
        <taxon>Agaricomycotina</taxon>
        <taxon>Agaricomycetes</taxon>
        <taxon>Cantharellales</taxon>
        <taxon>Tulasnellaceae</taxon>
        <taxon>Tulasnella</taxon>
    </lineage>
</organism>
<dbReference type="PANTHER" id="PTHR44329">
    <property type="entry name" value="SERINE/THREONINE-PROTEIN KINASE TNNI3K-RELATED"/>
    <property type="match status" value="1"/>
</dbReference>
<dbReference type="SUPFAM" id="SSF56112">
    <property type="entry name" value="Protein kinase-like (PK-like)"/>
    <property type="match status" value="1"/>
</dbReference>
<feature type="non-terminal residue" evidence="6">
    <location>
        <position position="200"/>
    </location>
</feature>
<evidence type="ECO:0000256" key="1">
    <source>
        <dbReference type="ARBA" id="ARBA00022679"/>
    </source>
</evidence>
<keyword evidence="2" id="KW-0547">Nucleotide-binding</keyword>
<feature type="domain" description="Protein kinase" evidence="5">
    <location>
        <begin position="1"/>
        <end position="200"/>
    </location>
</feature>
<dbReference type="InterPro" id="IPR001245">
    <property type="entry name" value="Ser-Thr/Tyr_kinase_cat_dom"/>
</dbReference>
<dbReference type="EMBL" id="KN823066">
    <property type="protein sequence ID" value="KIO24211.1"/>
    <property type="molecule type" value="Genomic_DNA"/>
</dbReference>
<gene>
    <name evidence="6" type="ORF">M407DRAFT_44656</name>
</gene>
<dbReference type="GO" id="GO:0004674">
    <property type="term" value="F:protein serine/threonine kinase activity"/>
    <property type="evidence" value="ECO:0007669"/>
    <property type="project" value="TreeGrafter"/>
</dbReference>
<feature type="non-terminal residue" evidence="6">
    <location>
        <position position="1"/>
    </location>
</feature>
<accession>A0A0C3QEC7</accession>
<evidence type="ECO:0000256" key="3">
    <source>
        <dbReference type="ARBA" id="ARBA00022777"/>
    </source>
</evidence>
<evidence type="ECO:0000256" key="4">
    <source>
        <dbReference type="ARBA" id="ARBA00022840"/>
    </source>
</evidence>
<keyword evidence="4" id="KW-0067">ATP-binding</keyword>
<dbReference type="InterPro" id="IPR051681">
    <property type="entry name" value="Ser/Thr_Kinases-Pseudokinases"/>
</dbReference>
<reference evidence="6 7" key="1">
    <citation type="submission" date="2014-04" db="EMBL/GenBank/DDBJ databases">
        <authorList>
            <consortium name="DOE Joint Genome Institute"/>
            <person name="Kuo A."/>
            <person name="Girlanda M."/>
            <person name="Perotto S."/>
            <person name="Kohler A."/>
            <person name="Nagy L.G."/>
            <person name="Floudas D."/>
            <person name="Copeland A."/>
            <person name="Barry K.W."/>
            <person name="Cichocki N."/>
            <person name="Veneault-Fourrey C."/>
            <person name="LaButti K."/>
            <person name="Lindquist E.A."/>
            <person name="Lipzen A."/>
            <person name="Lundell T."/>
            <person name="Morin E."/>
            <person name="Murat C."/>
            <person name="Sun H."/>
            <person name="Tunlid A."/>
            <person name="Henrissat B."/>
            <person name="Grigoriev I.V."/>
            <person name="Hibbett D.S."/>
            <person name="Martin F."/>
            <person name="Nordberg H.P."/>
            <person name="Cantor M.N."/>
            <person name="Hua S.X."/>
        </authorList>
    </citation>
    <scope>NUCLEOTIDE SEQUENCE [LARGE SCALE GENOMIC DNA]</scope>
    <source>
        <strain evidence="6 7">MUT 4182</strain>
    </source>
</reference>
<dbReference type="InterPro" id="IPR011009">
    <property type="entry name" value="Kinase-like_dom_sf"/>
</dbReference>